<dbReference type="PROSITE" id="PS00383">
    <property type="entry name" value="TYR_PHOSPHATASE_1"/>
    <property type="match status" value="1"/>
</dbReference>
<proteinExistence type="predicted"/>
<dbReference type="InterPro" id="IPR050713">
    <property type="entry name" value="RTP_Phos/Ushers"/>
</dbReference>
<comment type="caution">
    <text evidence="14">The sequence shown here is derived from an EMBL/GenBank/DDBJ whole genome shotgun (WGS) entry which is preliminary data.</text>
</comment>
<keyword evidence="15" id="KW-1185">Reference proteome</keyword>
<keyword evidence="7 9" id="KW-0472">Membrane</keyword>
<dbReference type="SUPFAM" id="SSF52799">
    <property type="entry name" value="(Phosphotyrosine protein) phosphatases II"/>
    <property type="match status" value="1"/>
</dbReference>
<dbReference type="PROSITE" id="PS50056">
    <property type="entry name" value="TYR_PHOSPHATASE_2"/>
    <property type="match status" value="1"/>
</dbReference>
<dbReference type="PANTHER" id="PTHR46957">
    <property type="entry name" value="CYTOKINE RECEPTOR"/>
    <property type="match status" value="1"/>
</dbReference>
<dbReference type="Proteomes" id="UP001369086">
    <property type="component" value="Unassembled WGS sequence"/>
</dbReference>
<evidence type="ECO:0000256" key="2">
    <source>
        <dbReference type="ARBA" id="ARBA00022692"/>
    </source>
</evidence>
<evidence type="ECO:0000256" key="8">
    <source>
        <dbReference type="ARBA" id="ARBA00023180"/>
    </source>
</evidence>
<protein>
    <submittedName>
        <fullName evidence="14">Receptor-type tyrosine-protein phosphatase H-like isoform X3</fullName>
    </submittedName>
</protein>
<evidence type="ECO:0000313" key="15">
    <source>
        <dbReference type="Proteomes" id="UP001369086"/>
    </source>
</evidence>
<evidence type="ECO:0000256" key="9">
    <source>
        <dbReference type="SAM" id="Phobius"/>
    </source>
</evidence>
<dbReference type="SMART" id="SM00194">
    <property type="entry name" value="PTPc"/>
    <property type="match status" value="1"/>
</dbReference>
<accession>A0ABR0Y1T4</accession>
<feature type="chain" id="PRO_5046971199" evidence="10">
    <location>
        <begin position="20"/>
        <end position="1041"/>
    </location>
</feature>
<evidence type="ECO:0000256" key="6">
    <source>
        <dbReference type="ARBA" id="ARBA00022989"/>
    </source>
</evidence>
<feature type="domain" description="Fibronectin type-III" evidence="13">
    <location>
        <begin position="586"/>
        <end position="674"/>
    </location>
</feature>
<feature type="domain" description="Fibronectin type-III" evidence="13">
    <location>
        <begin position="123"/>
        <end position="210"/>
    </location>
</feature>
<keyword evidence="4" id="KW-0378">Hydrolase</keyword>
<name>A0ABR0Y1T4_HUSHU</name>
<dbReference type="PROSITE" id="PS50055">
    <property type="entry name" value="TYR_PHOSPHATASE_PTP"/>
    <property type="match status" value="1"/>
</dbReference>
<dbReference type="InterPro" id="IPR003595">
    <property type="entry name" value="Tyr_Pase_cat"/>
</dbReference>
<keyword evidence="3 10" id="KW-0732">Signal</keyword>
<feature type="domain" description="Fibronectin type-III" evidence="13">
    <location>
        <begin position="465"/>
        <end position="557"/>
    </location>
</feature>
<feature type="domain" description="Fibronectin type-III" evidence="13">
    <location>
        <begin position="293"/>
        <end position="379"/>
    </location>
</feature>
<keyword evidence="2 9" id="KW-0812">Transmembrane</keyword>
<evidence type="ECO:0000256" key="3">
    <source>
        <dbReference type="ARBA" id="ARBA00022729"/>
    </source>
</evidence>
<evidence type="ECO:0000256" key="4">
    <source>
        <dbReference type="ARBA" id="ARBA00022801"/>
    </source>
</evidence>
<keyword evidence="5" id="KW-0904">Protein phosphatase</keyword>
<dbReference type="SMART" id="SM00060">
    <property type="entry name" value="FN3"/>
    <property type="match status" value="6"/>
</dbReference>
<evidence type="ECO:0000256" key="5">
    <source>
        <dbReference type="ARBA" id="ARBA00022912"/>
    </source>
</evidence>
<dbReference type="InterPro" id="IPR000387">
    <property type="entry name" value="Tyr_Pase_dom"/>
</dbReference>
<evidence type="ECO:0000313" key="14">
    <source>
        <dbReference type="EMBL" id="KAK6466632.1"/>
    </source>
</evidence>
<organism evidence="14 15">
    <name type="scientific">Huso huso</name>
    <name type="common">Beluga</name>
    <name type="synonym">Acipenser huso</name>
    <dbReference type="NCBI Taxonomy" id="61971"/>
    <lineage>
        <taxon>Eukaryota</taxon>
        <taxon>Metazoa</taxon>
        <taxon>Chordata</taxon>
        <taxon>Craniata</taxon>
        <taxon>Vertebrata</taxon>
        <taxon>Euteleostomi</taxon>
        <taxon>Actinopterygii</taxon>
        <taxon>Chondrostei</taxon>
        <taxon>Acipenseriformes</taxon>
        <taxon>Acipenseridae</taxon>
        <taxon>Huso</taxon>
    </lineage>
</organism>
<sequence>MDCLLWLFLLFTQLHVSDQENTTLMTTADNTTTQMTTTTPVPTPIPIDCTTLHWRVNETSIEVNVTSEVNNVTATRQDEAHNATIENRIAIIRNLTPGCIYEISLLKDQYKLCNSSQSLIPLPVSNLTVLPNSTTELHVSWTVPSGCNTGFIVSYNQTNAEPKKISENQTFVTLTDLTPGTIYEVTVKTESNGKESSPVSSTGITYAPPVTNLQVSPKSTSELAVNWADTPGCVKGYRVTVNDTHIEDINGNVTSTVIEKLDPGCLYTIKVTTIAKGNDSTPVYKTGTTIPLPVSDLTVLPKSTTELHVSWRLPSGCNTGFIISYNQTNAEPKKISENQAFVTLTDLTPGTVYEVTVKTESNGNESSPVSSTGITYPSPVSDITVTSKSTNEINYHWTVPNNTRVVQYHYNVTLVNAAPSSTQNNSYTANELKPGVKYTVCIESVTPEHTSSTSTCLSTYTNPNAPGNLTSSEGTTTAHVSWSAPSSDVNYQNYTYLLSWSSSNRLNGSKVIIETSASLNALIPGSLYNVSVRSQIGDAQSVGESQPILTGKESHYSEACWDTGGLSMNVAQSFKPSPCLSPVPAQVSSLQCSAVSGGYSLSLDWSNPAGRWTEIEVDVSNGDIKKVKECGPVQCETRIDGLSPAQYYTLAVTTVSGEKRSFKAISIQCQTDTTGVIVGSLFGILLLICFMVFLVLFILRRYPDLLSSSSKDDDALEFACKKMKPIEVSKFADYFHRQQADSDIGFADEYQSLGAVGTEQTTKAALIPENRGKNRFTNVLPYDWCRVKLSAIDGEPFSDYINANYMPGYHTAKEFIAAQGPLPNTVEDFWRMAWENQVEAIVMLTNCIENTRVKCEQYWPLDYTPCTYGDISVTTSSEQKQPDWTLRDFTLKHTKSLESRTVRQFHFTAWPDHGVPDNTATLIQFRALVRKFLDNRERNGPAIVHCSAGVGRTGTLIALDSLLLQIEREKAVGIQSFVQKMRLHRPLMVQTESQYIFLNQCMLDTIQGKNNSHPDENIYENMIYANAAAIREFHTTNGNAA</sequence>
<dbReference type="CDD" id="cd00063">
    <property type="entry name" value="FN3"/>
    <property type="match status" value="6"/>
</dbReference>
<dbReference type="InterPro" id="IPR000242">
    <property type="entry name" value="PTP_cat"/>
</dbReference>
<dbReference type="InterPro" id="IPR036116">
    <property type="entry name" value="FN3_sf"/>
</dbReference>
<feature type="domain" description="Fibronectin type-III" evidence="13">
    <location>
        <begin position="380"/>
        <end position="464"/>
    </location>
</feature>
<feature type="domain" description="Tyrosine specific protein phosphatases" evidence="12">
    <location>
        <begin position="923"/>
        <end position="996"/>
    </location>
</feature>
<evidence type="ECO:0000256" key="10">
    <source>
        <dbReference type="SAM" id="SignalP"/>
    </source>
</evidence>
<keyword evidence="8" id="KW-0325">Glycoprotein</keyword>
<dbReference type="Pfam" id="PF00041">
    <property type="entry name" value="fn3"/>
    <property type="match status" value="5"/>
</dbReference>
<dbReference type="PROSITE" id="PS50853">
    <property type="entry name" value="FN3"/>
    <property type="match status" value="5"/>
</dbReference>
<dbReference type="InterPro" id="IPR013783">
    <property type="entry name" value="Ig-like_fold"/>
</dbReference>
<dbReference type="InterPro" id="IPR016130">
    <property type="entry name" value="Tyr_Pase_AS"/>
</dbReference>
<dbReference type="SUPFAM" id="SSF49265">
    <property type="entry name" value="Fibronectin type III"/>
    <property type="match status" value="4"/>
</dbReference>
<evidence type="ECO:0000256" key="1">
    <source>
        <dbReference type="ARBA" id="ARBA00004167"/>
    </source>
</evidence>
<evidence type="ECO:0000259" key="11">
    <source>
        <dbReference type="PROSITE" id="PS50055"/>
    </source>
</evidence>
<dbReference type="PRINTS" id="PR00700">
    <property type="entry name" value="PRTYPHPHTASE"/>
</dbReference>
<dbReference type="PANTHER" id="PTHR46957:SF10">
    <property type="entry name" value="PROTEIN TYROSINE PHOSPHATASE, RECEPTOR TYPE, H"/>
    <property type="match status" value="1"/>
</dbReference>
<evidence type="ECO:0000259" key="12">
    <source>
        <dbReference type="PROSITE" id="PS50056"/>
    </source>
</evidence>
<comment type="subcellular location">
    <subcellularLocation>
        <location evidence="1">Membrane</location>
        <topology evidence="1">Single-pass membrane protein</topology>
    </subcellularLocation>
</comment>
<dbReference type="Pfam" id="PF00102">
    <property type="entry name" value="Y_phosphatase"/>
    <property type="match status" value="1"/>
</dbReference>
<gene>
    <name evidence="14" type="ORF">HHUSO_G36097</name>
</gene>
<evidence type="ECO:0000259" key="13">
    <source>
        <dbReference type="PROSITE" id="PS50853"/>
    </source>
</evidence>
<dbReference type="InterPro" id="IPR003961">
    <property type="entry name" value="FN3_dom"/>
</dbReference>
<feature type="transmembrane region" description="Helical" evidence="9">
    <location>
        <begin position="676"/>
        <end position="699"/>
    </location>
</feature>
<feature type="signal peptide" evidence="10">
    <location>
        <begin position="1"/>
        <end position="19"/>
    </location>
</feature>
<dbReference type="InterPro" id="IPR029021">
    <property type="entry name" value="Prot-tyrosine_phosphatase-like"/>
</dbReference>
<feature type="domain" description="Tyrosine-protein phosphatase" evidence="11">
    <location>
        <begin position="746"/>
        <end position="1005"/>
    </location>
</feature>
<dbReference type="Gene3D" id="2.60.40.10">
    <property type="entry name" value="Immunoglobulins"/>
    <property type="match status" value="6"/>
</dbReference>
<dbReference type="EMBL" id="JAHFZB010000055">
    <property type="protein sequence ID" value="KAK6466632.1"/>
    <property type="molecule type" value="Genomic_DNA"/>
</dbReference>
<reference evidence="14 15" key="1">
    <citation type="submission" date="2021-05" db="EMBL/GenBank/DDBJ databases">
        <authorList>
            <person name="Zahm M."/>
            <person name="Klopp C."/>
            <person name="Cabau C."/>
            <person name="Kuhl H."/>
            <person name="Suciu R."/>
            <person name="Ciorpac M."/>
            <person name="Holostenco D."/>
            <person name="Gessner J."/>
            <person name="Wuertz S."/>
            <person name="Hohne C."/>
            <person name="Stock M."/>
            <person name="Gislard M."/>
            <person name="Lluch J."/>
            <person name="Milhes M."/>
            <person name="Lampietro C."/>
            <person name="Lopez Roques C."/>
            <person name="Donnadieu C."/>
            <person name="Du K."/>
            <person name="Schartl M."/>
            <person name="Guiguen Y."/>
        </authorList>
    </citation>
    <scope>NUCLEOTIDE SEQUENCE [LARGE SCALE GENOMIC DNA]</scope>
    <source>
        <strain evidence="14">Hh-F2</strain>
        <tissue evidence="14">Blood</tissue>
    </source>
</reference>
<dbReference type="SMART" id="SM00404">
    <property type="entry name" value="PTPc_motif"/>
    <property type="match status" value="1"/>
</dbReference>
<dbReference type="Gene3D" id="3.90.190.10">
    <property type="entry name" value="Protein tyrosine phosphatase superfamily"/>
    <property type="match status" value="1"/>
</dbReference>
<keyword evidence="6 9" id="KW-1133">Transmembrane helix</keyword>
<evidence type="ECO:0000256" key="7">
    <source>
        <dbReference type="ARBA" id="ARBA00023136"/>
    </source>
</evidence>